<protein>
    <submittedName>
        <fullName evidence="3">Uncharacterized protein</fullName>
    </submittedName>
</protein>
<evidence type="ECO:0000313" key="4">
    <source>
        <dbReference type="Proteomes" id="UP000657592"/>
    </source>
</evidence>
<evidence type="ECO:0000256" key="2">
    <source>
        <dbReference type="SAM" id="Phobius"/>
    </source>
</evidence>
<proteinExistence type="predicted"/>
<feature type="region of interest" description="Disordered" evidence="1">
    <location>
        <begin position="1"/>
        <end position="22"/>
    </location>
</feature>
<dbReference type="RefSeq" id="WP_188755014.1">
    <property type="nucleotide sequence ID" value="NZ_BMJY01000002.1"/>
</dbReference>
<dbReference type="Proteomes" id="UP000657592">
    <property type="component" value="Unassembled WGS sequence"/>
</dbReference>
<feature type="transmembrane region" description="Helical" evidence="2">
    <location>
        <begin position="134"/>
        <end position="157"/>
    </location>
</feature>
<reference evidence="3" key="1">
    <citation type="journal article" date="2014" name="Int. J. Syst. Evol. Microbiol.">
        <title>Complete genome sequence of Corynebacterium casei LMG S-19264T (=DSM 44701T), isolated from a smear-ripened cheese.</title>
        <authorList>
            <consortium name="US DOE Joint Genome Institute (JGI-PGF)"/>
            <person name="Walter F."/>
            <person name="Albersmeier A."/>
            <person name="Kalinowski J."/>
            <person name="Ruckert C."/>
        </authorList>
    </citation>
    <scope>NUCLEOTIDE SEQUENCE</scope>
    <source>
        <strain evidence="3">CGMCC 1.15794</strain>
    </source>
</reference>
<accession>A0A917ICF4</accession>
<reference evidence="3" key="2">
    <citation type="submission" date="2020-09" db="EMBL/GenBank/DDBJ databases">
        <authorList>
            <person name="Sun Q."/>
            <person name="Zhou Y."/>
        </authorList>
    </citation>
    <scope>NUCLEOTIDE SEQUENCE</scope>
    <source>
        <strain evidence="3">CGMCC 1.15794</strain>
    </source>
</reference>
<feature type="transmembrane region" description="Helical" evidence="2">
    <location>
        <begin position="98"/>
        <end position="122"/>
    </location>
</feature>
<keyword evidence="2" id="KW-1133">Transmembrane helix</keyword>
<keyword evidence="2" id="KW-0472">Membrane</keyword>
<dbReference type="AlphaFoldDB" id="A0A917ICF4"/>
<keyword evidence="4" id="KW-1185">Reference proteome</keyword>
<feature type="transmembrane region" description="Helical" evidence="2">
    <location>
        <begin position="50"/>
        <end position="78"/>
    </location>
</feature>
<evidence type="ECO:0000313" key="3">
    <source>
        <dbReference type="EMBL" id="GGH38230.1"/>
    </source>
</evidence>
<keyword evidence="2" id="KW-0812">Transmembrane</keyword>
<feature type="compositionally biased region" description="Pro residues" evidence="1">
    <location>
        <begin position="9"/>
        <end position="22"/>
    </location>
</feature>
<sequence>MSAPHHPDFPPQPVPGYTPPAAPYVPPRDPRYAAALQAPEPRRSAALGRIALLLALIATIGSSAALAIACGAIGAGVGDDLLSAVNPGPELLTPVRSWVLLAEIAGWAGTGLGVWALVQGIVATVQRRGRGSAIAAIVVAGIGPAVAGFAAFVGLSIGMGATAAL</sequence>
<evidence type="ECO:0000256" key="1">
    <source>
        <dbReference type="SAM" id="MobiDB-lite"/>
    </source>
</evidence>
<dbReference type="EMBL" id="BMJY01000002">
    <property type="protein sequence ID" value="GGH38230.1"/>
    <property type="molecule type" value="Genomic_DNA"/>
</dbReference>
<comment type="caution">
    <text evidence="3">The sequence shown here is derived from an EMBL/GenBank/DDBJ whole genome shotgun (WGS) entry which is preliminary data.</text>
</comment>
<name>A0A917ICF4_9MICO</name>
<organism evidence="3 4">
    <name type="scientific">Microbacterium album</name>
    <dbReference type="NCBI Taxonomy" id="2053191"/>
    <lineage>
        <taxon>Bacteria</taxon>
        <taxon>Bacillati</taxon>
        <taxon>Actinomycetota</taxon>
        <taxon>Actinomycetes</taxon>
        <taxon>Micrococcales</taxon>
        <taxon>Microbacteriaceae</taxon>
        <taxon>Microbacterium</taxon>
    </lineage>
</organism>
<gene>
    <name evidence="3" type="ORF">GCM10010921_08690</name>
</gene>